<gene>
    <name evidence="5 6" type="primary">rpsU</name>
    <name evidence="6" type="ordered locus">RMA_0978</name>
</gene>
<keyword evidence="2 5" id="KW-0689">Ribosomal protein</keyword>
<dbReference type="InterPro" id="IPR001911">
    <property type="entry name" value="Ribosomal_bS21"/>
</dbReference>
<sequence>MLVILVNVHAGNCDNTLKNFKKKLQRELYFRKMKEQRYYETPSAKRVRKAQEAARRQRKFARKKMFDE</sequence>
<proteinExistence type="inferred from homology"/>
<dbReference type="InterPro" id="IPR038380">
    <property type="entry name" value="Ribosomal_bS21_sf"/>
</dbReference>
<dbReference type="HOGENOM" id="CLU_159258_0_2_5"/>
<keyword evidence="3 5" id="KW-0687">Ribonucleoprotein</keyword>
<dbReference type="GO" id="GO:0005840">
    <property type="term" value="C:ribosome"/>
    <property type="evidence" value="ECO:0007669"/>
    <property type="project" value="UniProtKB-KW"/>
</dbReference>
<evidence type="ECO:0000313" key="7">
    <source>
        <dbReference type="Proteomes" id="UP000001311"/>
    </source>
</evidence>
<name>A8F2A0_RICM5</name>
<dbReference type="Gene3D" id="1.20.5.1150">
    <property type="entry name" value="Ribosomal protein S8"/>
    <property type="match status" value="1"/>
</dbReference>
<organism evidence="6 7">
    <name type="scientific">Rickettsia massiliae (strain Mtu5)</name>
    <dbReference type="NCBI Taxonomy" id="416276"/>
    <lineage>
        <taxon>Bacteria</taxon>
        <taxon>Pseudomonadati</taxon>
        <taxon>Pseudomonadota</taxon>
        <taxon>Alphaproteobacteria</taxon>
        <taxon>Rickettsiales</taxon>
        <taxon>Rickettsiaceae</taxon>
        <taxon>Rickettsieae</taxon>
        <taxon>Rickettsia</taxon>
        <taxon>spotted fever group</taxon>
    </lineage>
</organism>
<dbReference type="GO" id="GO:0003735">
    <property type="term" value="F:structural constituent of ribosome"/>
    <property type="evidence" value="ECO:0007669"/>
    <property type="project" value="InterPro"/>
</dbReference>
<reference evidence="6 7" key="1">
    <citation type="journal article" date="2007" name="Genome Res.">
        <title>Lateral gene transfer between obligate intracellular bacteria: evidence from the Rickettsia massiliae genome.</title>
        <authorList>
            <person name="Blanc G."/>
            <person name="Ogata H."/>
            <person name="Robert C."/>
            <person name="Audic S."/>
            <person name="Claverie J.-M."/>
            <person name="Raoult D."/>
        </authorList>
    </citation>
    <scope>NUCLEOTIDE SEQUENCE [LARGE SCALE GENOMIC DNA]</scope>
    <source>
        <strain evidence="7">Mtu5</strain>
    </source>
</reference>
<dbReference type="HAMAP" id="MF_00358">
    <property type="entry name" value="Ribosomal_bS21"/>
    <property type="match status" value="1"/>
</dbReference>
<evidence type="ECO:0000313" key="6">
    <source>
        <dbReference type="EMBL" id="ABV85036.1"/>
    </source>
</evidence>
<dbReference type="AlphaFoldDB" id="A8F2A0"/>
<dbReference type="GO" id="GO:0006412">
    <property type="term" value="P:translation"/>
    <property type="evidence" value="ECO:0007669"/>
    <property type="project" value="UniProtKB-UniRule"/>
</dbReference>
<evidence type="ECO:0000256" key="5">
    <source>
        <dbReference type="HAMAP-Rule" id="MF_00358"/>
    </source>
</evidence>
<evidence type="ECO:0000256" key="2">
    <source>
        <dbReference type="ARBA" id="ARBA00022980"/>
    </source>
</evidence>
<dbReference type="KEGG" id="rms:RMA_0978"/>
<keyword evidence="7" id="KW-1185">Reference proteome</keyword>
<dbReference type="EMBL" id="CP000683">
    <property type="protein sequence ID" value="ABV85036.1"/>
    <property type="molecule type" value="Genomic_DNA"/>
</dbReference>
<evidence type="ECO:0000256" key="3">
    <source>
        <dbReference type="ARBA" id="ARBA00023274"/>
    </source>
</evidence>
<comment type="similarity">
    <text evidence="1 5">Belongs to the bacterial ribosomal protein bS21 family.</text>
</comment>
<evidence type="ECO:0000256" key="4">
    <source>
        <dbReference type="ARBA" id="ARBA00035135"/>
    </source>
</evidence>
<accession>A8F2A0</accession>
<protein>
    <recommendedName>
        <fullName evidence="4 5">Small ribosomal subunit protein bS21</fullName>
    </recommendedName>
</protein>
<dbReference type="NCBIfam" id="TIGR00030">
    <property type="entry name" value="S21p"/>
    <property type="match status" value="1"/>
</dbReference>
<dbReference type="Pfam" id="PF01165">
    <property type="entry name" value="Ribosomal_S21"/>
    <property type="match status" value="1"/>
</dbReference>
<dbReference type="Proteomes" id="UP000001311">
    <property type="component" value="Chromosome"/>
</dbReference>
<dbReference type="GO" id="GO:1990904">
    <property type="term" value="C:ribonucleoprotein complex"/>
    <property type="evidence" value="ECO:0007669"/>
    <property type="project" value="UniProtKB-KW"/>
</dbReference>
<evidence type="ECO:0000256" key="1">
    <source>
        <dbReference type="ARBA" id="ARBA00006640"/>
    </source>
</evidence>